<proteinExistence type="predicted"/>
<protein>
    <submittedName>
        <fullName evidence="1">Uncharacterized protein</fullName>
    </submittedName>
</protein>
<feature type="non-terminal residue" evidence="1">
    <location>
        <position position="417"/>
    </location>
</feature>
<reference evidence="1" key="1">
    <citation type="journal article" date="2014" name="Front. Microbiol.">
        <title>High frequency of phylogenetically diverse reductive dehalogenase-homologous genes in deep subseafloor sedimentary metagenomes.</title>
        <authorList>
            <person name="Kawai M."/>
            <person name="Futagami T."/>
            <person name="Toyoda A."/>
            <person name="Takaki Y."/>
            <person name="Nishi S."/>
            <person name="Hori S."/>
            <person name="Arai W."/>
            <person name="Tsubouchi T."/>
            <person name="Morono Y."/>
            <person name="Uchiyama I."/>
            <person name="Ito T."/>
            <person name="Fujiyama A."/>
            <person name="Inagaki F."/>
            <person name="Takami H."/>
        </authorList>
    </citation>
    <scope>NUCLEOTIDE SEQUENCE</scope>
    <source>
        <strain evidence="1">Expedition CK06-06</strain>
    </source>
</reference>
<feature type="non-terminal residue" evidence="1">
    <location>
        <position position="1"/>
    </location>
</feature>
<name>X1TYN6_9ZZZZ</name>
<dbReference type="EMBL" id="BARW01007156">
    <property type="protein sequence ID" value="GAI85164.1"/>
    <property type="molecule type" value="Genomic_DNA"/>
</dbReference>
<sequence>HSELNYEKIQEILLIILKEMNEREIQKSENIIILTAAVIWHNTFNRSGDKDYLLQENIEKMMEGSVNAIRHLRRELNIEKRSYDNLDDFIEDLSSYEDSELENVINSDEIPYWKEVKELIQKEVIGRKKTNQSILEASTFLYFNKIVSFSRNELWSASKSQIDYLGDTPAASFNTELSRYSDNSDASIKRTPLLFTITNLGEAPYKHQLIREIRLKIDNFIKNKSYEGYERFLSDPLEDKIISDLQKSEINEFLIIESKKGQSHQLIDEIVETQISGPQFIFKGRSSKAIMIYNSEKYYLLKNSIMLKDYKEYFVDSFIGLLQLRKELIEKEIFKINSDDDYVLQKNLRFNSPSPIACLCAGGSYNGFRAFVLIDNQEITLKKYLKNTQNDEEKGQKPITKEKMAEKAGKSSIYYGF</sequence>
<comment type="caution">
    <text evidence="1">The sequence shown here is derived from an EMBL/GenBank/DDBJ whole genome shotgun (WGS) entry which is preliminary data.</text>
</comment>
<organism evidence="1">
    <name type="scientific">marine sediment metagenome</name>
    <dbReference type="NCBI Taxonomy" id="412755"/>
    <lineage>
        <taxon>unclassified sequences</taxon>
        <taxon>metagenomes</taxon>
        <taxon>ecological metagenomes</taxon>
    </lineage>
</organism>
<dbReference type="AlphaFoldDB" id="X1TYN6"/>
<evidence type="ECO:0000313" key="1">
    <source>
        <dbReference type="EMBL" id="GAI85164.1"/>
    </source>
</evidence>
<gene>
    <name evidence="1" type="ORF">S12H4_14955</name>
</gene>
<accession>X1TYN6</accession>